<evidence type="ECO:0000256" key="1">
    <source>
        <dbReference type="SAM" id="SignalP"/>
    </source>
</evidence>
<dbReference type="PANTHER" id="PTHR35514:SF1">
    <property type="entry name" value="THYLAKOID LUMENAL 15.0 KDA PROTEIN 2, CHLOROPLASTIC"/>
    <property type="match status" value="1"/>
</dbReference>
<keyword evidence="1" id="KW-0732">Signal</keyword>
<name>A0AB34J340_PRYPA</name>
<dbReference type="Gene3D" id="3.10.310.50">
    <property type="match status" value="1"/>
</dbReference>
<reference evidence="3 4" key="1">
    <citation type="journal article" date="2024" name="Science">
        <title>Giant polyketide synthase enzymes in the biosynthesis of giant marine polyether toxins.</title>
        <authorList>
            <person name="Fallon T.R."/>
            <person name="Shende V.V."/>
            <person name="Wierzbicki I.H."/>
            <person name="Pendleton A.L."/>
            <person name="Watervoot N.F."/>
            <person name="Auber R.P."/>
            <person name="Gonzalez D.J."/>
            <person name="Wisecaver J.H."/>
            <person name="Moore B.S."/>
        </authorList>
    </citation>
    <scope>NUCLEOTIDE SEQUENCE [LARGE SCALE GENOMIC DNA]</scope>
    <source>
        <strain evidence="3 4">12B1</strain>
    </source>
</reference>
<proteinExistence type="predicted"/>
<accession>A0AB34J340</accession>
<sequence>MALALALPALALLPPPHPLPACASGSPSAPPAVGRRALLRTALLLAPLPAVARPEGVNKPELLPPFATNVIDLQRFLTTGQVKAIDKQLADLEKATGVKLRVLCQSYPETPGLAIKEYWKLDERSIVMVVDKGQSKGGNVANILNFNVGEGLKLNLPNQFWTRLQSTFGNNFFVRDNGEDVAITRAIDTIDYCLRDELAYCTDVPMRFKDPSRAMYGDQDPATKMFGSQPGKDMFTGLTSGVEKVFGP</sequence>
<evidence type="ECO:0000313" key="4">
    <source>
        <dbReference type="Proteomes" id="UP001515480"/>
    </source>
</evidence>
<protein>
    <recommendedName>
        <fullName evidence="2">TPM domain-containing protein</fullName>
    </recommendedName>
</protein>
<dbReference type="AlphaFoldDB" id="A0AB34J340"/>
<dbReference type="Proteomes" id="UP001515480">
    <property type="component" value="Unassembled WGS sequence"/>
</dbReference>
<keyword evidence="4" id="KW-1185">Reference proteome</keyword>
<evidence type="ECO:0000313" key="3">
    <source>
        <dbReference type="EMBL" id="KAL1511109.1"/>
    </source>
</evidence>
<comment type="caution">
    <text evidence="3">The sequence shown here is derived from an EMBL/GenBank/DDBJ whole genome shotgun (WGS) entry which is preliminary data.</text>
</comment>
<dbReference type="EMBL" id="JBGBPQ010000014">
    <property type="protein sequence ID" value="KAL1511109.1"/>
    <property type="molecule type" value="Genomic_DNA"/>
</dbReference>
<dbReference type="PANTHER" id="PTHR35514">
    <property type="entry name" value="THYLAKOID LUMENAL 15.0 KDA PROTEIN 2, CHLOROPLASTIC"/>
    <property type="match status" value="1"/>
</dbReference>
<feature type="signal peptide" evidence="1">
    <location>
        <begin position="1"/>
        <end position="18"/>
    </location>
</feature>
<dbReference type="InterPro" id="IPR007621">
    <property type="entry name" value="TPM_dom"/>
</dbReference>
<organism evidence="3 4">
    <name type="scientific">Prymnesium parvum</name>
    <name type="common">Toxic golden alga</name>
    <dbReference type="NCBI Taxonomy" id="97485"/>
    <lineage>
        <taxon>Eukaryota</taxon>
        <taxon>Haptista</taxon>
        <taxon>Haptophyta</taxon>
        <taxon>Prymnesiophyceae</taxon>
        <taxon>Prymnesiales</taxon>
        <taxon>Prymnesiaceae</taxon>
        <taxon>Prymnesium</taxon>
    </lineage>
</organism>
<gene>
    <name evidence="3" type="ORF">AB1Y20_005930</name>
</gene>
<evidence type="ECO:0000259" key="2">
    <source>
        <dbReference type="Pfam" id="PF04536"/>
    </source>
</evidence>
<dbReference type="Pfam" id="PF04536">
    <property type="entry name" value="TPM_phosphatase"/>
    <property type="match status" value="1"/>
</dbReference>
<feature type="domain" description="TPM" evidence="2">
    <location>
        <begin position="70"/>
        <end position="190"/>
    </location>
</feature>
<feature type="chain" id="PRO_5044209728" description="TPM domain-containing protein" evidence="1">
    <location>
        <begin position="19"/>
        <end position="248"/>
    </location>
</feature>